<protein>
    <submittedName>
        <fullName evidence="1">Uncharacterized protein</fullName>
    </submittedName>
</protein>
<dbReference type="PANTHER" id="PTHR14303:SF0">
    <property type="entry name" value="DNA POLYMERASE DELTA SUBUNIT 4"/>
    <property type="match status" value="1"/>
</dbReference>
<dbReference type="AlphaFoldDB" id="A0A8C8CQL7"/>
<dbReference type="GeneTree" id="ENSGT01030000236267"/>
<evidence type="ECO:0000313" key="1">
    <source>
        <dbReference type="Ensembl" id="ENSOTSP00005014138.1"/>
    </source>
</evidence>
<dbReference type="GO" id="GO:0003887">
    <property type="term" value="F:DNA-directed DNA polymerase activity"/>
    <property type="evidence" value="ECO:0007669"/>
    <property type="project" value="TreeGrafter"/>
</dbReference>
<reference evidence="1" key="1">
    <citation type="submission" date="2025-08" db="UniProtKB">
        <authorList>
            <consortium name="Ensembl"/>
        </authorList>
    </citation>
    <scope>IDENTIFICATION</scope>
</reference>
<dbReference type="GO" id="GO:0006261">
    <property type="term" value="P:DNA-templated DNA replication"/>
    <property type="evidence" value="ECO:0007669"/>
    <property type="project" value="TreeGrafter"/>
</dbReference>
<gene>
    <name evidence="1" type="primary">MOB1A</name>
</gene>
<dbReference type="GO" id="GO:0000731">
    <property type="term" value="P:DNA synthesis involved in DNA repair"/>
    <property type="evidence" value="ECO:0007669"/>
    <property type="project" value="InterPro"/>
</dbReference>
<dbReference type="Pfam" id="PF04081">
    <property type="entry name" value="DNA_pol_delta_4"/>
    <property type="match status" value="1"/>
</dbReference>
<dbReference type="PANTHER" id="PTHR14303">
    <property type="entry name" value="DNA POLYMERASE DELTA SUBUNIT 4"/>
    <property type="match status" value="1"/>
</dbReference>
<reference evidence="1" key="2">
    <citation type="submission" date="2025-09" db="UniProtKB">
        <authorList>
            <consortium name="Ensembl"/>
        </authorList>
    </citation>
    <scope>IDENTIFICATION</scope>
</reference>
<keyword evidence="2" id="KW-1185">Reference proteome</keyword>
<dbReference type="InterPro" id="IPR007218">
    <property type="entry name" value="DNA_pol_delta_4"/>
</dbReference>
<proteinExistence type="predicted"/>
<sequence length="120" mass="14530">PCFRVQSHDEPRPLTARAKELQELRQFDQDWRYGPCTGISRLQQWERAAQHGLNPPQEIRYMLFSADTDYTHWYYDQNSTHTTHKQMHTHSVTHTNAWTFLEKMVPKRFGCPHRIILFWF</sequence>
<evidence type="ECO:0000313" key="2">
    <source>
        <dbReference type="Proteomes" id="UP000694402"/>
    </source>
</evidence>
<dbReference type="Proteomes" id="UP000694402">
    <property type="component" value="Unassembled WGS sequence"/>
</dbReference>
<dbReference type="Ensembl" id="ENSOTST00005015459.2">
    <property type="protein sequence ID" value="ENSOTSP00005014138.1"/>
    <property type="gene ID" value="ENSOTSG00005007152.2"/>
</dbReference>
<dbReference type="GO" id="GO:0043625">
    <property type="term" value="C:delta DNA polymerase complex"/>
    <property type="evidence" value="ECO:0007669"/>
    <property type="project" value="TreeGrafter"/>
</dbReference>
<organism evidence="1 2">
    <name type="scientific">Oncorhynchus tshawytscha</name>
    <name type="common">Chinook salmon</name>
    <name type="synonym">Salmo tshawytscha</name>
    <dbReference type="NCBI Taxonomy" id="74940"/>
    <lineage>
        <taxon>Eukaryota</taxon>
        <taxon>Metazoa</taxon>
        <taxon>Chordata</taxon>
        <taxon>Craniata</taxon>
        <taxon>Vertebrata</taxon>
        <taxon>Euteleostomi</taxon>
        <taxon>Actinopterygii</taxon>
        <taxon>Neopterygii</taxon>
        <taxon>Teleostei</taxon>
        <taxon>Protacanthopterygii</taxon>
        <taxon>Salmoniformes</taxon>
        <taxon>Salmonidae</taxon>
        <taxon>Salmoninae</taxon>
        <taxon>Oncorhynchus</taxon>
    </lineage>
</organism>
<accession>A0A8C8CQL7</accession>
<name>A0A8C8CQL7_ONCTS</name>